<feature type="repeat" description="RCC1" evidence="2">
    <location>
        <begin position="1"/>
        <end position="32"/>
    </location>
</feature>
<gene>
    <name evidence="4" type="ORF">LITE_LOCUS14219</name>
</gene>
<dbReference type="SUPFAM" id="SSF50985">
    <property type="entry name" value="RCC1/BLIP-II"/>
    <property type="match status" value="1"/>
</dbReference>
<keyword evidence="3" id="KW-0812">Transmembrane</keyword>
<feature type="transmembrane region" description="Helical" evidence="3">
    <location>
        <begin position="92"/>
        <end position="115"/>
    </location>
</feature>
<evidence type="ECO:0000313" key="5">
    <source>
        <dbReference type="Proteomes" id="UP001154282"/>
    </source>
</evidence>
<feature type="repeat" description="RCC1" evidence="2">
    <location>
        <begin position="33"/>
        <end position="89"/>
    </location>
</feature>
<dbReference type="Gene3D" id="2.130.10.30">
    <property type="entry name" value="Regulator of chromosome condensation 1/beta-lactamase-inhibitor protein II"/>
    <property type="match status" value="1"/>
</dbReference>
<dbReference type="Proteomes" id="UP001154282">
    <property type="component" value="Unassembled WGS sequence"/>
</dbReference>
<keyword evidence="1" id="KW-0677">Repeat</keyword>
<organism evidence="4 5">
    <name type="scientific">Linum tenue</name>
    <dbReference type="NCBI Taxonomy" id="586396"/>
    <lineage>
        <taxon>Eukaryota</taxon>
        <taxon>Viridiplantae</taxon>
        <taxon>Streptophyta</taxon>
        <taxon>Embryophyta</taxon>
        <taxon>Tracheophyta</taxon>
        <taxon>Spermatophyta</taxon>
        <taxon>Magnoliopsida</taxon>
        <taxon>eudicotyledons</taxon>
        <taxon>Gunneridae</taxon>
        <taxon>Pentapetalae</taxon>
        <taxon>rosids</taxon>
        <taxon>fabids</taxon>
        <taxon>Malpighiales</taxon>
        <taxon>Linaceae</taxon>
        <taxon>Linum</taxon>
    </lineage>
</organism>
<comment type="caution">
    <text evidence="4">The sequence shown here is derived from an EMBL/GenBank/DDBJ whole genome shotgun (WGS) entry which is preliminary data.</text>
</comment>
<evidence type="ECO:0000313" key="4">
    <source>
        <dbReference type="EMBL" id="CAI0409022.1"/>
    </source>
</evidence>
<dbReference type="InterPro" id="IPR000408">
    <property type="entry name" value="Reg_chr_condens"/>
</dbReference>
<evidence type="ECO:0000256" key="3">
    <source>
        <dbReference type="SAM" id="Phobius"/>
    </source>
</evidence>
<keyword evidence="3" id="KW-1133">Transmembrane helix</keyword>
<dbReference type="AlphaFoldDB" id="A0AAV0JHM4"/>
<dbReference type="PANTHER" id="PTHR22872">
    <property type="entry name" value="BTK-BINDING PROTEIN-RELATED"/>
    <property type="match status" value="1"/>
</dbReference>
<proteinExistence type="predicted"/>
<keyword evidence="3" id="KW-0472">Membrane</keyword>
<dbReference type="Pfam" id="PF00415">
    <property type="entry name" value="RCC1"/>
    <property type="match status" value="1"/>
</dbReference>
<dbReference type="PROSITE" id="PS50012">
    <property type="entry name" value="RCC1_3"/>
    <property type="match status" value="2"/>
</dbReference>
<dbReference type="InterPro" id="IPR009091">
    <property type="entry name" value="RCC1/BLIP-II"/>
</dbReference>
<name>A0AAV0JHM4_9ROSI</name>
<dbReference type="InterPro" id="IPR051625">
    <property type="entry name" value="Signaling_Regulatory_Domain"/>
</dbReference>
<reference evidence="4" key="1">
    <citation type="submission" date="2022-08" db="EMBL/GenBank/DDBJ databases">
        <authorList>
            <person name="Gutierrez-Valencia J."/>
        </authorList>
    </citation>
    <scope>NUCLEOTIDE SEQUENCE</scope>
</reference>
<protein>
    <submittedName>
        <fullName evidence="4">Uncharacterized protein</fullName>
    </submittedName>
</protein>
<sequence>MADSAAPQTADLSRRVVSIAAGEAHTLALTGDGRVYSWGRGMFGRLGTGSEQDEPFPVPVKFEPSGDQPPIKLVGIAAGAYHSLALAGSVYFFLYFYCCFLGRWIGLVLGLQCLYPS</sequence>
<evidence type="ECO:0000256" key="2">
    <source>
        <dbReference type="PROSITE-ProRule" id="PRU00235"/>
    </source>
</evidence>
<evidence type="ECO:0000256" key="1">
    <source>
        <dbReference type="ARBA" id="ARBA00022737"/>
    </source>
</evidence>
<dbReference type="EMBL" id="CAMGYJ010000005">
    <property type="protein sequence ID" value="CAI0409022.1"/>
    <property type="molecule type" value="Genomic_DNA"/>
</dbReference>
<keyword evidence="5" id="KW-1185">Reference proteome</keyword>
<accession>A0AAV0JHM4</accession>